<accession>A0A2P2MHH4</accession>
<dbReference type="AlphaFoldDB" id="A0A2P2MHH4"/>
<evidence type="ECO:0000313" key="2">
    <source>
        <dbReference type="EMBL" id="MBX29679.1"/>
    </source>
</evidence>
<organism evidence="2">
    <name type="scientific">Rhizophora mucronata</name>
    <name type="common">Asiatic mangrove</name>
    <dbReference type="NCBI Taxonomy" id="61149"/>
    <lineage>
        <taxon>Eukaryota</taxon>
        <taxon>Viridiplantae</taxon>
        <taxon>Streptophyta</taxon>
        <taxon>Embryophyta</taxon>
        <taxon>Tracheophyta</taxon>
        <taxon>Spermatophyta</taxon>
        <taxon>Magnoliopsida</taxon>
        <taxon>eudicotyledons</taxon>
        <taxon>Gunneridae</taxon>
        <taxon>Pentapetalae</taxon>
        <taxon>rosids</taxon>
        <taxon>fabids</taxon>
        <taxon>Malpighiales</taxon>
        <taxon>Rhizophoraceae</taxon>
        <taxon>Rhizophora</taxon>
    </lineage>
</organism>
<feature type="chain" id="PRO_5015188610" evidence="1">
    <location>
        <begin position="20"/>
        <end position="80"/>
    </location>
</feature>
<proteinExistence type="predicted"/>
<keyword evidence="1" id="KW-0732">Signal</keyword>
<dbReference type="EMBL" id="GGEC01049195">
    <property type="protein sequence ID" value="MBX29679.1"/>
    <property type="molecule type" value="Transcribed_RNA"/>
</dbReference>
<reference evidence="2" key="1">
    <citation type="submission" date="2018-02" db="EMBL/GenBank/DDBJ databases">
        <title>Rhizophora mucronata_Transcriptome.</title>
        <authorList>
            <person name="Meera S.P."/>
            <person name="Sreeshan A."/>
            <person name="Augustine A."/>
        </authorList>
    </citation>
    <scope>NUCLEOTIDE SEQUENCE</scope>
    <source>
        <tissue evidence="2">Leaf</tissue>
    </source>
</reference>
<name>A0A2P2MHH4_RHIMU</name>
<feature type="signal peptide" evidence="1">
    <location>
        <begin position="1"/>
        <end position="19"/>
    </location>
</feature>
<sequence length="80" mass="8833">MLLFLSLTLVDSLTTPSAALSSICGYIDTPSVPIAFVELQKEARARVTSITTIQCLLDLPTFPFSPLTRWRVSTFLTGIW</sequence>
<protein>
    <submittedName>
        <fullName evidence="2">Uncharacterized protein MANES_18G120700</fullName>
    </submittedName>
</protein>
<evidence type="ECO:0000256" key="1">
    <source>
        <dbReference type="SAM" id="SignalP"/>
    </source>
</evidence>